<dbReference type="InterPro" id="IPR017978">
    <property type="entry name" value="GPCR_3_C"/>
</dbReference>
<feature type="transmembrane region" description="Helical" evidence="11">
    <location>
        <begin position="598"/>
        <end position="623"/>
    </location>
</feature>
<comment type="caution">
    <text evidence="14">The sequence shown here is derived from an EMBL/GenBank/DDBJ whole genome shotgun (WGS) entry which is preliminary data.</text>
</comment>
<keyword evidence="3 11" id="KW-0812">Transmembrane</keyword>
<dbReference type="SUPFAM" id="SSF53822">
    <property type="entry name" value="Periplasmic binding protein-like I"/>
    <property type="match status" value="1"/>
</dbReference>
<dbReference type="EMBL" id="JAAWVQ010122355">
    <property type="protein sequence ID" value="MBN3282963.1"/>
    <property type="molecule type" value="Genomic_DNA"/>
</dbReference>
<evidence type="ECO:0000313" key="14">
    <source>
        <dbReference type="EMBL" id="MBN3282963.1"/>
    </source>
</evidence>
<evidence type="ECO:0000313" key="15">
    <source>
        <dbReference type="Proteomes" id="UP001166093"/>
    </source>
</evidence>
<evidence type="ECO:0000256" key="2">
    <source>
        <dbReference type="ARBA" id="ARBA00022475"/>
    </source>
</evidence>
<feature type="non-terminal residue" evidence="14">
    <location>
        <position position="1"/>
    </location>
</feature>
<keyword evidence="9" id="KW-0325">Glycoprotein</keyword>
<feature type="transmembrane region" description="Helical" evidence="11">
    <location>
        <begin position="757"/>
        <end position="780"/>
    </location>
</feature>
<keyword evidence="15" id="KW-1185">Reference proteome</keyword>
<keyword evidence="2" id="KW-1003">Cell membrane</keyword>
<dbReference type="InterPro" id="IPR000068">
    <property type="entry name" value="GPCR_3_Ca_sens_rcpt-rel"/>
</dbReference>
<dbReference type="PANTHER" id="PTHR24061:SF504">
    <property type="entry name" value="EXTRACELLULAR CALCIUM-SENSING RECEPTOR ISOFORM X2-RELATED"/>
    <property type="match status" value="1"/>
</dbReference>
<dbReference type="InterPro" id="IPR004073">
    <property type="entry name" value="GPCR_3_vmron_rcpt_2"/>
</dbReference>
<keyword evidence="10" id="KW-0807">Transducer</keyword>
<dbReference type="InterPro" id="IPR011500">
    <property type="entry name" value="GPCR_3_9-Cys_dom"/>
</dbReference>
<evidence type="ECO:0000259" key="13">
    <source>
        <dbReference type="PROSITE" id="PS50259"/>
    </source>
</evidence>
<feature type="non-terminal residue" evidence="14">
    <location>
        <position position="870"/>
    </location>
</feature>
<evidence type="ECO:0000256" key="4">
    <source>
        <dbReference type="ARBA" id="ARBA00022729"/>
    </source>
</evidence>
<dbReference type="PROSITE" id="PS00981">
    <property type="entry name" value="G_PROTEIN_RECEP_F3_3"/>
    <property type="match status" value="1"/>
</dbReference>
<feature type="transmembrane region" description="Helical" evidence="11">
    <location>
        <begin position="635"/>
        <end position="656"/>
    </location>
</feature>
<protein>
    <submittedName>
        <fullName evidence="14">CASR protein</fullName>
    </submittedName>
</protein>
<feature type="transmembrane region" description="Helical" evidence="11">
    <location>
        <begin position="712"/>
        <end position="731"/>
    </location>
</feature>
<evidence type="ECO:0000256" key="12">
    <source>
        <dbReference type="SAM" id="SignalP"/>
    </source>
</evidence>
<dbReference type="CDD" id="cd06364">
    <property type="entry name" value="PBP1_CaSR"/>
    <property type="match status" value="1"/>
</dbReference>
<comment type="subcellular location">
    <subcellularLocation>
        <location evidence="1">Cell membrane</location>
        <topology evidence="1">Multi-pass membrane protein</topology>
    </subcellularLocation>
</comment>
<keyword evidence="7 11" id="KW-0472">Membrane</keyword>
<evidence type="ECO:0000256" key="3">
    <source>
        <dbReference type="ARBA" id="ARBA00022692"/>
    </source>
</evidence>
<evidence type="ECO:0000256" key="11">
    <source>
        <dbReference type="SAM" id="Phobius"/>
    </source>
</evidence>
<feature type="transmembrane region" description="Helical" evidence="11">
    <location>
        <begin position="824"/>
        <end position="847"/>
    </location>
</feature>
<feature type="domain" description="G-protein coupled receptors family 3 profile" evidence="13">
    <location>
        <begin position="598"/>
        <end position="862"/>
    </location>
</feature>
<keyword evidence="5 11" id="KW-1133">Transmembrane helix</keyword>
<dbReference type="PROSITE" id="PS50259">
    <property type="entry name" value="G_PROTEIN_RECEP_F3_4"/>
    <property type="match status" value="1"/>
</dbReference>
<name>A0ABS2Y943_POLSP</name>
<dbReference type="InterPro" id="IPR001828">
    <property type="entry name" value="ANF_lig-bd_rcpt"/>
</dbReference>
<keyword evidence="8" id="KW-0675">Receptor</keyword>
<evidence type="ECO:0000256" key="6">
    <source>
        <dbReference type="ARBA" id="ARBA00023040"/>
    </source>
</evidence>
<gene>
    <name evidence="14" type="primary">Casr_1</name>
    <name evidence="14" type="ORF">GTO93_0004840</name>
</gene>
<feature type="transmembrane region" description="Helical" evidence="11">
    <location>
        <begin position="668"/>
        <end position="692"/>
    </location>
</feature>
<dbReference type="Gene3D" id="2.10.50.30">
    <property type="entry name" value="GPCR, family 3, nine cysteines domain"/>
    <property type="match status" value="1"/>
</dbReference>
<dbReference type="Pfam" id="PF01094">
    <property type="entry name" value="ANF_receptor"/>
    <property type="match status" value="1"/>
</dbReference>
<accession>A0ABS2Y943</accession>
<keyword evidence="4 12" id="KW-0732">Signal</keyword>
<dbReference type="Gene3D" id="3.40.50.2300">
    <property type="match status" value="2"/>
</dbReference>
<evidence type="ECO:0000256" key="1">
    <source>
        <dbReference type="ARBA" id="ARBA00004651"/>
    </source>
</evidence>
<feature type="signal peptide" evidence="12">
    <location>
        <begin position="1"/>
        <end position="18"/>
    </location>
</feature>
<evidence type="ECO:0000256" key="8">
    <source>
        <dbReference type="ARBA" id="ARBA00023170"/>
    </source>
</evidence>
<dbReference type="InterPro" id="IPR028082">
    <property type="entry name" value="Peripla_BP_I"/>
</dbReference>
<evidence type="ECO:0000256" key="9">
    <source>
        <dbReference type="ARBA" id="ARBA00023180"/>
    </source>
</evidence>
<dbReference type="InterPro" id="IPR038550">
    <property type="entry name" value="GPCR_3_9-Cys_sf"/>
</dbReference>
<evidence type="ECO:0000256" key="10">
    <source>
        <dbReference type="ARBA" id="ARBA00023224"/>
    </source>
</evidence>
<dbReference type="PRINTS" id="PR01535">
    <property type="entry name" value="VOMERONASL2R"/>
</dbReference>
<sequence length="870" mass="96504">MQLLLILALFSPGAMTEAACTLQGNFKLPGLLADGDIIIGGLFPMHYRVVVPELNYTYKPAASACQGFDSRSFRWAQTMRFAIQEINENPNLLPTITLGYKIYDSCATHVAALRATLSVLNGPKEVSSMMCSGASPMKAIIGDSGSSQSIIVSRTLQPFKIPMISYIATCSCLSNRNEYPNFFRTVPNDNYQVKAIAQLVKHFGWAWVGAVSEEGDYGRYAFQALIEEFKKIGVCLAYYEVIPKVYSRKKILEILDIMKKSSAKVVISFAGEGDLYPLLTEYVQQNITGIQWIASEAWITASLFSPKEFYPSLGGTIGFAIRRGEIPGLKDFLLQVHPSLYPDNVLVKELWNTMFGCAFQPSNTTDQSVRQLPLCTGQESLEGKYSVYTDVSSPRISYNVYKAVYAVAHSLHNLINCEPGKGPFDNFTCANISNIKPYQLQHYIQKVSFTNSLGEKIGFDENGDPIASYDIMNWQRGADGKIWFVTVGLYDASEGAGNELVINEEAIIWNSDQTKARCKQPLLYALSVCTESCRHGTRKGVRRGEPLCCFDCLPCADGEISNQTDSIECIQCPMDFWSNAQRTECIPKEIEYLTYDEMGVTLTVIALFGACLTIGVLAVFLYYKNTPIVRVNNSELSFFILLSLALCFLSSIAFIGEPANWSCMFRHTVFSITFSLCISCILGKTVVVLMAFKATQPGSNIMKWFGPTQQRIMISACTSVQIIICAIWLIAMPPFPSKNTKYQSSKIILECDVGSTLAFWCVLGYIGVLACMCFVLAFLARKLPGNFNEAKYITFSMLIFCAVWIAFIPAYVSSPGKYTVAVEIFAILSSSFGLLFCIFAPKCYIILLKPEKNTKQYIMGKASASTSNKT</sequence>
<dbReference type="PANTHER" id="PTHR24061">
    <property type="entry name" value="CALCIUM-SENSING RECEPTOR-RELATED"/>
    <property type="match status" value="1"/>
</dbReference>
<dbReference type="Pfam" id="PF07562">
    <property type="entry name" value="NCD3G"/>
    <property type="match status" value="1"/>
</dbReference>
<organism evidence="14 15">
    <name type="scientific">Polyodon spathula</name>
    <name type="common">North American paddlefish</name>
    <name type="synonym">Squalus spathula</name>
    <dbReference type="NCBI Taxonomy" id="7913"/>
    <lineage>
        <taxon>Eukaryota</taxon>
        <taxon>Metazoa</taxon>
        <taxon>Chordata</taxon>
        <taxon>Craniata</taxon>
        <taxon>Vertebrata</taxon>
        <taxon>Euteleostomi</taxon>
        <taxon>Actinopterygii</taxon>
        <taxon>Chondrostei</taxon>
        <taxon>Acipenseriformes</taxon>
        <taxon>Polyodontidae</taxon>
        <taxon>Polyodon</taxon>
    </lineage>
</organism>
<dbReference type="PRINTS" id="PR00248">
    <property type="entry name" value="GPCRMGR"/>
</dbReference>
<dbReference type="Proteomes" id="UP001166093">
    <property type="component" value="Unassembled WGS sequence"/>
</dbReference>
<evidence type="ECO:0000256" key="7">
    <source>
        <dbReference type="ARBA" id="ARBA00023136"/>
    </source>
</evidence>
<feature type="transmembrane region" description="Helical" evidence="11">
    <location>
        <begin position="792"/>
        <end position="812"/>
    </location>
</feature>
<keyword evidence="6" id="KW-0297">G-protein coupled receptor</keyword>
<dbReference type="InterPro" id="IPR017979">
    <property type="entry name" value="GPCR_3_CS"/>
</dbReference>
<feature type="chain" id="PRO_5045130359" evidence="12">
    <location>
        <begin position="19"/>
        <end position="870"/>
    </location>
</feature>
<dbReference type="Pfam" id="PF00003">
    <property type="entry name" value="7tm_3"/>
    <property type="match status" value="1"/>
</dbReference>
<dbReference type="InterPro" id="IPR000337">
    <property type="entry name" value="GPCR_3"/>
</dbReference>
<dbReference type="CDD" id="cd15283">
    <property type="entry name" value="7tmC_V2R_pheromone"/>
    <property type="match status" value="1"/>
</dbReference>
<reference evidence="14" key="1">
    <citation type="journal article" date="2021" name="Cell">
        <title>Tracing the genetic footprints of vertebrate landing in non-teleost ray-finned fishes.</title>
        <authorList>
            <person name="Bi X."/>
            <person name="Wang K."/>
            <person name="Yang L."/>
            <person name="Pan H."/>
            <person name="Jiang H."/>
            <person name="Wei Q."/>
            <person name="Fang M."/>
            <person name="Yu H."/>
            <person name="Zhu C."/>
            <person name="Cai Y."/>
            <person name="He Y."/>
            <person name="Gan X."/>
            <person name="Zeng H."/>
            <person name="Yu D."/>
            <person name="Zhu Y."/>
            <person name="Jiang H."/>
            <person name="Qiu Q."/>
            <person name="Yang H."/>
            <person name="Zhang Y.E."/>
            <person name="Wang W."/>
            <person name="Zhu M."/>
            <person name="He S."/>
            <person name="Zhang G."/>
        </authorList>
    </citation>
    <scope>NUCLEOTIDE SEQUENCE</scope>
    <source>
        <strain evidence="14">Pddl_001</strain>
    </source>
</reference>
<evidence type="ECO:0000256" key="5">
    <source>
        <dbReference type="ARBA" id="ARBA00022989"/>
    </source>
</evidence>
<proteinExistence type="predicted"/>